<dbReference type="AlphaFoldDB" id="A0AAD4JK70"/>
<feature type="transmembrane region" description="Helical" evidence="1">
    <location>
        <begin position="172"/>
        <end position="196"/>
    </location>
</feature>
<feature type="transmembrane region" description="Helical" evidence="1">
    <location>
        <begin position="67"/>
        <end position="92"/>
    </location>
</feature>
<evidence type="ECO:0000313" key="2">
    <source>
        <dbReference type="EMBL" id="KAH6835364.1"/>
    </source>
</evidence>
<keyword evidence="3" id="KW-1185">Reference proteome</keyword>
<feature type="transmembrane region" description="Helical" evidence="1">
    <location>
        <begin position="148"/>
        <end position="166"/>
    </location>
</feature>
<dbReference type="Proteomes" id="UP001190926">
    <property type="component" value="Unassembled WGS sequence"/>
</dbReference>
<feature type="transmembrane region" description="Helical" evidence="1">
    <location>
        <begin position="261"/>
        <end position="284"/>
    </location>
</feature>
<feature type="transmembrane region" description="Helical" evidence="1">
    <location>
        <begin position="228"/>
        <end position="249"/>
    </location>
</feature>
<feature type="transmembrane region" description="Helical" evidence="1">
    <location>
        <begin position="27"/>
        <end position="47"/>
    </location>
</feature>
<name>A0AAD4JK70_PERFH</name>
<dbReference type="PANTHER" id="PTHR33133:SF1">
    <property type="entry name" value="EXPRESSED PROTEIN-RELATED"/>
    <property type="match status" value="1"/>
</dbReference>
<protein>
    <submittedName>
        <fullName evidence="2">Uncharacterized protein</fullName>
    </submittedName>
</protein>
<evidence type="ECO:0000256" key="1">
    <source>
        <dbReference type="SAM" id="Phobius"/>
    </source>
</evidence>
<keyword evidence="1" id="KW-0472">Membrane</keyword>
<accession>A0AAD4JK70</accession>
<dbReference type="EMBL" id="SDAM02000035">
    <property type="protein sequence ID" value="KAH6835364.1"/>
    <property type="molecule type" value="Genomic_DNA"/>
</dbReference>
<gene>
    <name evidence="2" type="ORF">C2S53_003215</name>
</gene>
<keyword evidence="1" id="KW-1133">Transmembrane helix</keyword>
<sequence length="311" mass="34976">MEFSQILGFLKILGESMKLVLKNGKSIASITTLSLLLSSSLFLLFGYCYQTAMTYITDSIMNSNINIPQIIICFTIIFSVELCFMFGIIAIAHASRMATILATATSYFDTKTSLQDLFSMVRTKWRSPFTFNIFHRGSSSAYSCRHRMMHFLCIVAVSVAISLVMFNPNPITITIISVVWVSLLVFQLYASVVWVLAGIIPVVEDGCEAAEAMEKAEKLVQGQRLHGFMLNLLLNVIGLIILFSLWMIVDDKGSLNLVVYGLFFLNYCSLTGIFVSVVYTVYYFQCKEYHGEKLQALPGNFHYTTVYNDIP</sequence>
<keyword evidence="1" id="KW-0812">Transmembrane</keyword>
<evidence type="ECO:0000313" key="3">
    <source>
        <dbReference type="Proteomes" id="UP001190926"/>
    </source>
</evidence>
<organism evidence="2 3">
    <name type="scientific">Perilla frutescens var. hirtella</name>
    <name type="common">Perilla citriodora</name>
    <name type="synonym">Perilla setoyensis</name>
    <dbReference type="NCBI Taxonomy" id="608512"/>
    <lineage>
        <taxon>Eukaryota</taxon>
        <taxon>Viridiplantae</taxon>
        <taxon>Streptophyta</taxon>
        <taxon>Embryophyta</taxon>
        <taxon>Tracheophyta</taxon>
        <taxon>Spermatophyta</taxon>
        <taxon>Magnoliopsida</taxon>
        <taxon>eudicotyledons</taxon>
        <taxon>Gunneridae</taxon>
        <taxon>Pentapetalae</taxon>
        <taxon>asterids</taxon>
        <taxon>lamiids</taxon>
        <taxon>Lamiales</taxon>
        <taxon>Lamiaceae</taxon>
        <taxon>Nepetoideae</taxon>
        <taxon>Elsholtzieae</taxon>
        <taxon>Perilla</taxon>
    </lineage>
</organism>
<proteinExistence type="predicted"/>
<dbReference type="PANTHER" id="PTHR33133">
    <property type="entry name" value="OS08G0107100 PROTEIN-RELATED"/>
    <property type="match status" value="1"/>
</dbReference>
<reference evidence="2 3" key="1">
    <citation type="journal article" date="2021" name="Nat. Commun.">
        <title>Incipient diploidization of the medicinal plant Perilla within 10,000 years.</title>
        <authorList>
            <person name="Zhang Y."/>
            <person name="Shen Q."/>
            <person name="Leng L."/>
            <person name="Zhang D."/>
            <person name="Chen S."/>
            <person name="Shi Y."/>
            <person name="Ning Z."/>
            <person name="Chen S."/>
        </authorList>
    </citation>
    <scope>NUCLEOTIDE SEQUENCE [LARGE SCALE GENOMIC DNA]</scope>
    <source>
        <strain evidence="3">cv. PC099</strain>
    </source>
</reference>
<comment type="caution">
    <text evidence="2">The sequence shown here is derived from an EMBL/GenBank/DDBJ whole genome shotgun (WGS) entry which is preliminary data.</text>
</comment>